<proteinExistence type="predicted"/>
<dbReference type="SMART" id="SM00028">
    <property type="entry name" value="TPR"/>
    <property type="match status" value="7"/>
</dbReference>
<dbReference type="InterPro" id="IPR050498">
    <property type="entry name" value="Ycf3"/>
</dbReference>
<comment type="caution">
    <text evidence="3">The sequence shown here is derived from an EMBL/GenBank/DDBJ whole genome shotgun (WGS) entry which is preliminary data.</text>
</comment>
<sequence>MNSHLWLVAPWQGSAEPADVTVDCHRRLRGPYTGLGAVLRELVPTIDARYPDLVRRNVIAILSVAPELRGTVEAEPDTLTALAVPTERTRIYPANRTRRHAHSVVELLESYTALAGHETLTLRFRDVDLADHTDQEFLAIALRRARSGRVRLLVETVGEDLPGELRTALDRYARRFVVPEPPATGNDRAAADLVAAYVASDGTTRHPAEIAAYRAADPDVRARLHDERAAALSAMDEQSLRLGAIPYHLEHGTDPVAAGTALLDAANYCFDLGFYHAVLDYGPRGRAIMDPTADLQPYWLLSTKLTTALAATGRSAETEPIYLELSTMGTDPKVHMSCCYALAMMFTRHHPPERRNHPLAKGLLNNSIAMAGLLADHDDRVFFTVFQQNGLALVEMHLGNMAESLRLVSEGLVRLDAELPADKHRLHRSVLVNNRAKVLMIQGRLTESLADLDAVIEMDPNYPDYYFDRADVRRKLGDLTGAEADYDHATTLTPPFWELYYNRADIRSELGDHEGAVADLSYVVELEPGEVDARVNLIDLLLAAEDLATASVLIDEGLHLAPGNARLLHARGLVAQESGDVERARADFDQALAVDASCVVALASRAALLHELDDNEAALADLDLAVALAPADPDLLYNRGFVRQATGRCAEAVADYDAALRLPGADEEELLRRRASCHAESLVSR</sequence>
<dbReference type="InterPro" id="IPR011990">
    <property type="entry name" value="TPR-like_helical_dom_sf"/>
</dbReference>
<keyword evidence="1" id="KW-0677">Repeat</keyword>
<dbReference type="InterPro" id="IPR019734">
    <property type="entry name" value="TPR_rpt"/>
</dbReference>
<dbReference type="Gene3D" id="1.25.40.10">
    <property type="entry name" value="Tetratricopeptide repeat domain"/>
    <property type="match status" value="2"/>
</dbReference>
<evidence type="ECO:0000256" key="2">
    <source>
        <dbReference type="ARBA" id="ARBA00022803"/>
    </source>
</evidence>
<dbReference type="Pfam" id="PF13432">
    <property type="entry name" value="TPR_16"/>
    <property type="match status" value="2"/>
</dbReference>
<dbReference type="RefSeq" id="WP_133901540.1">
    <property type="nucleotide sequence ID" value="NZ_SOCP01000002.1"/>
</dbReference>
<dbReference type="OrthoDB" id="9814944at2"/>
<accession>A0A4R7W166</accession>
<evidence type="ECO:0000256" key="1">
    <source>
        <dbReference type="ARBA" id="ARBA00022737"/>
    </source>
</evidence>
<organism evidence="3 4">
    <name type="scientific">Actinophytocola oryzae</name>
    <dbReference type="NCBI Taxonomy" id="502181"/>
    <lineage>
        <taxon>Bacteria</taxon>
        <taxon>Bacillati</taxon>
        <taxon>Actinomycetota</taxon>
        <taxon>Actinomycetes</taxon>
        <taxon>Pseudonocardiales</taxon>
        <taxon>Pseudonocardiaceae</taxon>
    </lineage>
</organism>
<keyword evidence="4" id="KW-1185">Reference proteome</keyword>
<dbReference type="AlphaFoldDB" id="A0A4R7W166"/>
<dbReference type="Pfam" id="PF14559">
    <property type="entry name" value="TPR_19"/>
    <property type="match status" value="1"/>
</dbReference>
<protein>
    <submittedName>
        <fullName evidence="3">Flp pilus assembly protein TadD</fullName>
    </submittedName>
</protein>
<evidence type="ECO:0000313" key="4">
    <source>
        <dbReference type="Proteomes" id="UP000294927"/>
    </source>
</evidence>
<name>A0A4R7W166_9PSEU</name>
<dbReference type="EMBL" id="SOCP01000002">
    <property type="protein sequence ID" value="TDV56280.1"/>
    <property type="molecule type" value="Genomic_DNA"/>
</dbReference>
<reference evidence="3 4" key="1">
    <citation type="submission" date="2019-03" db="EMBL/GenBank/DDBJ databases">
        <title>Genomic Encyclopedia of Archaeal and Bacterial Type Strains, Phase II (KMG-II): from individual species to whole genera.</title>
        <authorList>
            <person name="Goeker M."/>
        </authorList>
    </citation>
    <scope>NUCLEOTIDE SEQUENCE [LARGE SCALE GENOMIC DNA]</scope>
    <source>
        <strain evidence="3 4">DSM 45499</strain>
    </source>
</reference>
<gene>
    <name evidence="3" type="ORF">CLV71_102346</name>
</gene>
<dbReference type="PANTHER" id="PTHR44858:SF1">
    <property type="entry name" value="UDP-N-ACETYLGLUCOSAMINE--PEPTIDE N-ACETYLGLUCOSAMINYLTRANSFERASE SPINDLY-RELATED"/>
    <property type="match status" value="1"/>
</dbReference>
<dbReference type="Proteomes" id="UP000294927">
    <property type="component" value="Unassembled WGS sequence"/>
</dbReference>
<dbReference type="PANTHER" id="PTHR44858">
    <property type="entry name" value="TETRATRICOPEPTIDE REPEAT PROTEIN 6"/>
    <property type="match status" value="1"/>
</dbReference>
<dbReference type="SUPFAM" id="SSF48452">
    <property type="entry name" value="TPR-like"/>
    <property type="match status" value="1"/>
</dbReference>
<evidence type="ECO:0000313" key="3">
    <source>
        <dbReference type="EMBL" id="TDV56280.1"/>
    </source>
</evidence>
<keyword evidence="2" id="KW-0802">TPR repeat</keyword>